<gene>
    <name evidence="1" type="ORF">TUBRATIS_31070</name>
</gene>
<keyword evidence="2" id="KW-1185">Reference proteome</keyword>
<dbReference type="VEuPathDB" id="MicrosporidiaDB:TUBRATIS_31070"/>
<proteinExistence type="predicted"/>
<comment type="caution">
    <text evidence="1">The sequence shown here is derived from an EMBL/GenBank/DDBJ whole genome shotgun (WGS) entry which is preliminary data.</text>
</comment>
<name>A0A437AH54_9MICR</name>
<sequence>IGFVLTKFTLLKANIKHELEKNNSKHTPFYLDSPLIKTFITSTQTLMLIVLFEKVKFTLSINTFSALLLKNFLNYVSVRNIYRKDCRTFFFINFITESHFSSVDLKMLRCLKPDEEYQWNLNLDIINVEILSEEMNFVSNLANFLNISDKTSVEIIFEEVKETISKIQAYFNQLK</sequence>
<evidence type="ECO:0000313" key="2">
    <source>
        <dbReference type="Proteomes" id="UP000282876"/>
    </source>
</evidence>
<accession>A0A437AH54</accession>
<dbReference type="AlphaFoldDB" id="A0A437AH54"/>
<feature type="non-terminal residue" evidence="1">
    <location>
        <position position="1"/>
    </location>
</feature>
<evidence type="ECO:0000313" key="1">
    <source>
        <dbReference type="EMBL" id="RVD90461.1"/>
    </source>
</evidence>
<dbReference type="Proteomes" id="UP000282876">
    <property type="component" value="Unassembled WGS sequence"/>
</dbReference>
<protein>
    <submittedName>
        <fullName evidence="1">Uncharacterized protein</fullName>
    </submittedName>
</protein>
<dbReference type="EMBL" id="RCSS01000947">
    <property type="protein sequence ID" value="RVD90461.1"/>
    <property type="molecule type" value="Genomic_DNA"/>
</dbReference>
<organism evidence="1 2">
    <name type="scientific">Tubulinosema ratisbonensis</name>
    <dbReference type="NCBI Taxonomy" id="291195"/>
    <lineage>
        <taxon>Eukaryota</taxon>
        <taxon>Fungi</taxon>
        <taxon>Fungi incertae sedis</taxon>
        <taxon>Microsporidia</taxon>
        <taxon>Tubulinosematoidea</taxon>
        <taxon>Tubulinosematidae</taxon>
        <taxon>Tubulinosema</taxon>
    </lineage>
</organism>
<reference evidence="1 2" key="1">
    <citation type="submission" date="2018-10" db="EMBL/GenBank/DDBJ databases">
        <title>Draft genome sequence of the microsporidian Tubulinosema ratisbonensis.</title>
        <authorList>
            <person name="Polonais V."/>
            <person name="Peyretaillade E."/>
            <person name="Niehus S."/>
            <person name="Wawrzyniak I."/>
            <person name="Franchet A."/>
            <person name="Gaspin C."/>
            <person name="Reichstadt M."/>
            <person name="Belser C."/>
            <person name="Labadie K."/>
            <person name="Delbac F."/>
            <person name="Ferrandon D."/>
        </authorList>
    </citation>
    <scope>NUCLEOTIDE SEQUENCE [LARGE SCALE GENOMIC DNA]</scope>
    <source>
        <strain evidence="1 2">Franzen</strain>
    </source>
</reference>